<evidence type="ECO:0000313" key="9">
    <source>
        <dbReference type="EMBL" id="TXL82395.1"/>
    </source>
</evidence>
<evidence type="ECO:0000256" key="3">
    <source>
        <dbReference type="ARBA" id="ARBA00022475"/>
    </source>
</evidence>
<feature type="transmembrane region" description="Helical" evidence="7">
    <location>
        <begin position="109"/>
        <end position="130"/>
    </location>
</feature>
<evidence type="ECO:0000313" key="10">
    <source>
        <dbReference type="Proteomes" id="UP000321638"/>
    </source>
</evidence>
<keyword evidence="6 7" id="KW-0472">Membrane</keyword>
<keyword evidence="2 7" id="KW-0813">Transport</keyword>
<dbReference type="RefSeq" id="WP_147845100.1">
    <property type="nucleotide sequence ID" value="NZ_VDUZ01000001.1"/>
</dbReference>
<dbReference type="PANTHER" id="PTHR32243:SF18">
    <property type="entry name" value="INNER MEMBRANE ABC TRANSPORTER PERMEASE PROTEIN YCJP"/>
    <property type="match status" value="1"/>
</dbReference>
<dbReference type="InterPro" id="IPR035906">
    <property type="entry name" value="MetI-like_sf"/>
</dbReference>
<dbReference type="SUPFAM" id="SSF161098">
    <property type="entry name" value="MetI-like"/>
    <property type="match status" value="1"/>
</dbReference>
<organism evidence="9 10">
    <name type="scientific">Vineibacter terrae</name>
    <dbReference type="NCBI Taxonomy" id="2586908"/>
    <lineage>
        <taxon>Bacteria</taxon>
        <taxon>Pseudomonadati</taxon>
        <taxon>Pseudomonadota</taxon>
        <taxon>Alphaproteobacteria</taxon>
        <taxon>Hyphomicrobiales</taxon>
        <taxon>Vineibacter</taxon>
    </lineage>
</organism>
<dbReference type="InterPro" id="IPR050901">
    <property type="entry name" value="BP-dep_ABC_trans_perm"/>
</dbReference>
<proteinExistence type="inferred from homology"/>
<evidence type="ECO:0000256" key="5">
    <source>
        <dbReference type="ARBA" id="ARBA00022989"/>
    </source>
</evidence>
<dbReference type="InterPro" id="IPR000515">
    <property type="entry name" value="MetI-like"/>
</dbReference>
<dbReference type="Gene3D" id="1.10.3720.10">
    <property type="entry name" value="MetI-like"/>
    <property type="match status" value="1"/>
</dbReference>
<dbReference type="PROSITE" id="PS50928">
    <property type="entry name" value="ABC_TM1"/>
    <property type="match status" value="1"/>
</dbReference>
<name>A0A5C8PWH2_9HYPH</name>
<evidence type="ECO:0000256" key="7">
    <source>
        <dbReference type="RuleBase" id="RU363032"/>
    </source>
</evidence>
<dbReference type="AlphaFoldDB" id="A0A5C8PWH2"/>
<comment type="caution">
    <text evidence="9">The sequence shown here is derived from an EMBL/GenBank/DDBJ whole genome shotgun (WGS) entry which is preliminary data.</text>
</comment>
<evidence type="ECO:0000256" key="1">
    <source>
        <dbReference type="ARBA" id="ARBA00004651"/>
    </source>
</evidence>
<sequence>MTVTRFLERLPLYLVGLAVALWTLLPIYHLLIIALSPPDKAVAGDIIPQAVTLQNFVTILGSRHNLVQNFWTQLWNSTLIAVVTAVLTLVVGIGANFSISRLRLPGGRIVTNIALLTYLIPAAFLALPMYRTMGQYGFLDKPWSMIFAMVTLAAPYAIWVMNQASAKLPYELDEAARIDGATPLQILRFVYLPLMAPTMVAIGIYALLLAWNEYLYAFLMLSTERQLTLAPALGIFLAFDDAPWALMMAAGALYALPPTLVYYLFRRYMVGGLTAGAVKG</sequence>
<dbReference type="GO" id="GO:0005886">
    <property type="term" value="C:plasma membrane"/>
    <property type="evidence" value="ECO:0007669"/>
    <property type="project" value="UniProtKB-SubCell"/>
</dbReference>
<dbReference type="PANTHER" id="PTHR32243">
    <property type="entry name" value="MALTOSE TRANSPORT SYSTEM PERMEASE-RELATED"/>
    <property type="match status" value="1"/>
</dbReference>
<evidence type="ECO:0000256" key="4">
    <source>
        <dbReference type="ARBA" id="ARBA00022692"/>
    </source>
</evidence>
<dbReference type="EMBL" id="VDUZ01000001">
    <property type="protein sequence ID" value="TXL82395.1"/>
    <property type="molecule type" value="Genomic_DNA"/>
</dbReference>
<evidence type="ECO:0000256" key="6">
    <source>
        <dbReference type="ARBA" id="ARBA00023136"/>
    </source>
</evidence>
<feature type="transmembrane region" description="Helical" evidence="7">
    <location>
        <begin position="244"/>
        <end position="265"/>
    </location>
</feature>
<dbReference type="CDD" id="cd06261">
    <property type="entry name" value="TM_PBP2"/>
    <property type="match status" value="1"/>
</dbReference>
<feature type="transmembrane region" description="Helical" evidence="7">
    <location>
        <begin position="74"/>
        <end position="97"/>
    </location>
</feature>
<protein>
    <submittedName>
        <fullName evidence="9">Carbohydrate ABC transporter permease</fullName>
    </submittedName>
</protein>
<comment type="subcellular location">
    <subcellularLocation>
        <location evidence="1 7">Cell membrane</location>
        <topology evidence="1 7">Multi-pass membrane protein</topology>
    </subcellularLocation>
</comment>
<dbReference type="Pfam" id="PF00528">
    <property type="entry name" value="BPD_transp_1"/>
    <property type="match status" value="1"/>
</dbReference>
<evidence type="ECO:0000256" key="2">
    <source>
        <dbReference type="ARBA" id="ARBA00022448"/>
    </source>
</evidence>
<accession>A0A5C8PWH2</accession>
<dbReference type="Proteomes" id="UP000321638">
    <property type="component" value="Unassembled WGS sequence"/>
</dbReference>
<keyword evidence="5 7" id="KW-1133">Transmembrane helix</keyword>
<feature type="transmembrane region" description="Helical" evidence="7">
    <location>
        <begin position="189"/>
        <end position="211"/>
    </location>
</feature>
<keyword evidence="4 7" id="KW-0812">Transmembrane</keyword>
<dbReference type="GO" id="GO:0055085">
    <property type="term" value="P:transmembrane transport"/>
    <property type="evidence" value="ECO:0007669"/>
    <property type="project" value="InterPro"/>
</dbReference>
<evidence type="ECO:0000259" key="8">
    <source>
        <dbReference type="PROSITE" id="PS50928"/>
    </source>
</evidence>
<gene>
    <name evidence="9" type="ORF">FHP25_01475</name>
</gene>
<keyword evidence="10" id="KW-1185">Reference proteome</keyword>
<comment type="similarity">
    <text evidence="7">Belongs to the binding-protein-dependent transport system permease family.</text>
</comment>
<feature type="domain" description="ABC transmembrane type-1" evidence="8">
    <location>
        <begin position="74"/>
        <end position="265"/>
    </location>
</feature>
<keyword evidence="3" id="KW-1003">Cell membrane</keyword>
<feature type="transmembrane region" description="Helical" evidence="7">
    <location>
        <begin position="142"/>
        <end position="161"/>
    </location>
</feature>
<feature type="transmembrane region" description="Helical" evidence="7">
    <location>
        <begin position="12"/>
        <end position="35"/>
    </location>
</feature>
<dbReference type="OrthoDB" id="9790107at2"/>
<reference evidence="9 10" key="1">
    <citation type="submission" date="2019-06" db="EMBL/GenBank/DDBJ databases">
        <title>New taxonomy in bacterial strain CC-CFT640, isolated from vineyard.</title>
        <authorList>
            <person name="Lin S.-Y."/>
            <person name="Tsai C.-F."/>
            <person name="Young C.-C."/>
        </authorList>
    </citation>
    <scope>NUCLEOTIDE SEQUENCE [LARGE SCALE GENOMIC DNA]</scope>
    <source>
        <strain evidence="9 10">CC-CFT640</strain>
    </source>
</reference>